<name>A0ABS5M562_9MICO</name>
<sequence length="119" mass="13450">MGSIQYDGLITQFEDRLLTHLQIVIVQKLMREESFLMSWKDGTSAGSGRTAIWISPRTTLTFKFSESRVPEVNREWLQRLAESASATTGLIVTTEDGALAIADATDDQHPGTFRKYRER</sequence>
<keyword evidence="2" id="KW-0436">Ligase</keyword>
<gene>
    <name evidence="2" type="ORF">JSQ98_09045</name>
</gene>
<evidence type="ECO:0000313" key="2">
    <source>
        <dbReference type="EMBL" id="MBS3182335.1"/>
    </source>
</evidence>
<comment type="caution">
    <text evidence="2">The sequence shown here is derived from an EMBL/GenBank/DDBJ whole genome shotgun (WGS) entry which is preliminary data.</text>
</comment>
<evidence type="ECO:0000313" key="3">
    <source>
        <dbReference type="Proteomes" id="UP000811492"/>
    </source>
</evidence>
<feature type="domain" description="DUF7882" evidence="1">
    <location>
        <begin position="1"/>
        <end position="95"/>
    </location>
</feature>
<dbReference type="Proteomes" id="UP000811492">
    <property type="component" value="Unassembled WGS sequence"/>
</dbReference>
<evidence type="ECO:0000259" key="1">
    <source>
        <dbReference type="Pfam" id="PF25355"/>
    </source>
</evidence>
<dbReference type="GO" id="GO:0016874">
    <property type="term" value="F:ligase activity"/>
    <property type="evidence" value="ECO:0007669"/>
    <property type="project" value="UniProtKB-KW"/>
</dbReference>
<reference evidence="2 3" key="1">
    <citation type="submission" date="2021-02" db="EMBL/GenBank/DDBJ databases">
        <title>Draft genome and description of Leucobacter sp nov strain Marseille-Q4368.</title>
        <authorList>
            <person name="Boxberger M."/>
            <person name="La Scola B."/>
        </authorList>
    </citation>
    <scope>NUCLEOTIDE SEQUENCE [LARGE SCALE GENOMIC DNA]</scope>
    <source>
        <strain evidence="2 3">Marseille-Q4368</strain>
    </source>
</reference>
<dbReference type="Pfam" id="PF25355">
    <property type="entry name" value="DUF7882"/>
    <property type="match status" value="1"/>
</dbReference>
<organism evidence="2 3">
    <name type="scientific">Leucobacter manosquensis</name>
    <dbReference type="NCBI Taxonomy" id="2810611"/>
    <lineage>
        <taxon>Bacteria</taxon>
        <taxon>Bacillati</taxon>
        <taxon>Actinomycetota</taxon>
        <taxon>Actinomycetes</taxon>
        <taxon>Micrococcales</taxon>
        <taxon>Microbacteriaceae</taxon>
        <taxon>Leucobacter</taxon>
    </lineage>
</organism>
<dbReference type="InterPro" id="IPR057204">
    <property type="entry name" value="DUF7882"/>
</dbReference>
<proteinExistence type="predicted"/>
<accession>A0ABS5M562</accession>
<keyword evidence="3" id="KW-1185">Reference proteome</keyword>
<protein>
    <submittedName>
        <fullName evidence="2">ATP-dependent DNA ligase</fullName>
    </submittedName>
</protein>
<dbReference type="RefSeq" id="WP_211649320.1">
    <property type="nucleotide sequence ID" value="NZ_JAFEVO010000001.1"/>
</dbReference>
<dbReference type="EMBL" id="JAFEVO010000001">
    <property type="protein sequence ID" value="MBS3182335.1"/>
    <property type="molecule type" value="Genomic_DNA"/>
</dbReference>